<keyword evidence="3 6" id="KW-0812">Transmembrane</keyword>
<proteinExistence type="predicted"/>
<gene>
    <name evidence="8" type="ORF">GON04_14010</name>
</gene>
<dbReference type="InterPro" id="IPR011577">
    <property type="entry name" value="Cyt_b561_bac/Ni-Hgenase"/>
</dbReference>
<evidence type="ECO:0000259" key="7">
    <source>
        <dbReference type="Pfam" id="PF01292"/>
    </source>
</evidence>
<comment type="subcellular location">
    <subcellularLocation>
        <location evidence="1">Cell membrane</location>
        <topology evidence="1">Multi-pass membrane protein</topology>
    </subcellularLocation>
</comment>
<comment type="caution">
    <text evidence="8">The sequence shown here is derived from an EMBL/GenBank/DDBJ whole genome shotgun (WGS) entry which is preliminary data.</text>
</comment>
<evidence type="ECO:0000256" key="6">
    <source>
        <dbReference type="SAM" id="Phobius"/>
    </source>
</evidence>
<dbReference type="EMBL" id="WSEL01000006">
    <property type="protein sequence ID" value="MVQ30573.1"/>
    <property type="molecule type" value="Genomic_DNA"/>
</dbReference>
<accession>A0A6N8IX55</accession>
<evidence type="ECO:0000256" key="3">
    <source>
        <dbReference type="ARBA" id="ARBA00022692"/>
    </source>
</evidence>
<evidence type="ECO:0000256" key="2">
    <source>
        <dbReference type="ARBA" id="ARBA00022475"/>
    </source>
</evidence>
<keyword evidence="5 6" id="KW-0472">Membrane</keyword>
<name>A0A6N8IX55_9BURK</name>
<keyword evidence="4 6" id="KW-1133">Transmembrane helix</keyword>
<feature type="transmembrane region" description="Helical" evidence="6">
    <location>
        <begin position="40"/>
        <end position="60"/>
    </location>
</feature>
<dbReference type="Pfam" id="PF01292">
    <property type="entry name" value="Ni_hydr_CYTB"/>
    <property type="match status" value="1"/>
</dbReference>
<dbReference type="SUPFAM" id="SSF81342">
    <property type="entry name" value="Transmembrane di-heme cytochromes"/>
    <property type="match status" value="1"/>
</dbReference>
<dbReference type="GO" id="GO:0020037">
    <property type="term" value="F:heme binding"/>
    <property type="evidence" value="ECO:0007669"/>
    <property type="project" value="TreeGrafter"/>
</dbReference>
<evidence type="ECO:0000256" key="4">
    <source>
        <dbReference type="ARBA" id="ARBA00022989"/>
    </source>
</evidence>
<feature type="domain" description="Cytochrome b561 bacterial/Ni-hydrogenase" evidence="7">
    <location>
        <begin position="7"/>
        <end position="179"/>
    </location>
</feature>
<dbReference type="PANTHER" id="PTHR30485:SF2">
    <property type="entry name" value="BLL0597 PROTEIN"/>
    <property type="match status" value="1"/>
</dbReference>
<dbReference type="GO" id="GO:0009055">
    <property type="term" value="F:electron transfer activity"/>
    <property type="evidence" value="ECO:0007669"/>
    <property type="project" value="InterPro"/>
</dbReference>
<keyword evidence="2" id="KW-1003">Cell membrane</keyword>
<evidence type="ECO:0000256" key="1">
    <source>
        <dbReference type="ARBA" id="ARBA00004651"/>
    </source>
</evidence>
<evidence type="ECO:0000313" key="8">
    <source>
        <dbReference type="EMBL" id="MVQ30573.1"/>
    </source>
</evidence>
<dbReference type="InterPro" id="IPR016174">
    <property type="entry name" value="Di-haem_cyt_TM"/>
</dbReference>
<sequence length="219" mass="23699">MPTTVRVWDLPTRCFHWALAACVLGSLATAWAPGSWVEWHARLGYVALTLLVFRLLWGLFGGRWSRFTSFLYSPRSVLAYLRGTPHPDHLVGHNPLGAGSVLAMLVVLLVQVGTGLVSDDEIAFQGPLNRFVSSSKGLAATAYHKDIGQWLVLALVLLHVGAIAFYRLKKGENLVRPMLVGDKVVPGAVASSRDDAAMRLLALVVFAACAGGVAWLVTR</sequence>
<dbReference type="GO" id="GO:0005886">
    <property type="term" value="C:plasma membrane"/>
    <property type="evidence" value="ECO:0007669"/>
    <property type="project" value="UniProtKB-SubCell"/>
</dbReference>
<protein>
    <submittedName>
        <fullName evidence="8">Cytochrome B</fullName>
    </submittedName>
</protein>
<reference evidence="8 9" key="1">
    <citation type="submission" date="2019-12" db="EMBL/GenBank/DDBJ databases">
        <authorList>
            <person name="Huq M.A."/>
        </authorList>
    </citation>
    <scope>NUCLEOTIDE SEQUENCE [LARGE SCALE GENOMIC DNA]</scope>
    <source>
        <strain evidence="8 9">MAH-25</strain>
    </source>
</reference>
<dbReference type="PANTHER" id="PTHR30485">
    <property type="entry name" value="NI/FE-HYDROGENASE 1 B-TYPE CYTOCHROME SUBUNIT"/>
    <property type="match status" value="1"/>
</dbReference>
<evidence type="ECO:0000256" key="5">
    <source>
        <dbReference type="ARBA" id="ARBA00023136"/>
    </source>
</evidence>
<dbReference type="RefSeq" id="WP_157398694.1">
    <property type="nucleotide sequence ID" value="NZ_WSEL01000006.1"/>
</dbReference>
<dbReference type="GO" id="GO:0022904">
    <property type="term" value="P:respiratory electron transport chain"/>
    <property type="evidence" value="ECO:0007669"/>
    <property type="project" value="InterPro"/>
</dbReference>
<keyword evidence="9" id="KW-1185">Reference proteome</keyword>
<dbReference type="Gene3D" id="1.20.950.20">
    <property type="entry name" value="Transmembrane di-heme cytochromes, Chain C"/>
    <property type="match status" value="1"/>
</dbReference>
<dbReference type="Proteomes" id="UP000469385">
    <property type="component" value="Unassembled WGS sequence"/>
</dbReference>
<evidence type="ECO:0000313" key="9">
    <source>
        <dbReference type="Proteomes" id="UP000469385"/>
    </source>
</evidence>
<dbReference type="InterPro" id="IPR051542">
    <property type="entry name" value="Hydrogenase_cytochrome"/>
</dbReference>
<dbReference type="AlphaFoldDB" id="A0A6N8IX55"/>
<organism evidence="8 9">
    <name type="scientific">Ramlibacter pinisoli</name>
    <dbReference type="NCBI Taxonomy" id="2682844"/>
    <lineage>
        <taxon>Bacteria</taxon>
        <taxon>Pseudomonadati</taxon>
        <taxon>Pseudomonadota</taxon>
        <taxon>Betaproteobacteria</taxon>
        <taxon>Burkholderiales</taxon>
        <taxon>Comamonadaceae</taxon>
        <taxon>Ramlibacter</taxon>
    </lineage>
</organism>
<feature type="transmembrane region" description="Helical" evidence="6">
    <location>
        <begin position="200"/>
        <end position="218"/>
    </location>
</feature>
<feature type="transmembrane region" description="Helical" evidence="6">
    <location>
        <begin position="147"/>
        <end position="168"/>
    </location>
</feature>
<feature type="transmembrane region" description="Helical" evidence="6">
    <location>
        <begin position="96"/>
        <end position="117"/>
    </location>
</feature>